<feature type="region of interest" description="Disordered" evidence="1">
    <location>
        <begin position="124"/>
        <end position="432"/>
    </location>
</feature>
<feature type="compositionally biased region" description="Basic and acidic residues" evidence="1">
    <location>
        <begin position="306"/>
        <end position="325"/>
    </location>
</feature>
<feature type="compositionally biased region" description="Basic and acidic residues" evidence="1">
    <location>
        <begin position="202"/>
        <end position="214"/>
    </location>
</feature>
<evidence type="ECO:0008006" key="4">
    <source>
        <dbReference type="Google" id="ProtNLM"/>
    </source>
</evidence>
<organism evidence="2 3">
    <name type="scientific">Mycena belliarum</name>
    <dbReference type="NCBI Taxonomy" id="1033014"/>
    <lineage>
        <taxon>Eukaryota</taxon>
        <taxon>Fungi</taxon>
        <taxon>Dikarya</taxon>
        <taxon>Basidiomycota</taxon>
        <taxon>Agaricomycotina</taxon>
        <taxon>Agaricomycetes</taxon>
        <taxon>Agaricomycetidae</taxon>
        <taxon>Agaricales</taxon>
        <taxon>Marasmiineae</taxon>
        <taxon>Mycenaceae</taxon>
        <taxon>Mycena</taxon>
    </lineage>
</organism>
<dbReference type="SUPFAM" id="SSF51197">
    <property type="entry name" value="Clavaminate synthase-like"/>
    <property type="match status" value="1"/>
</dbReference>
<dbReference type="Gene3D" id="2.60.120.650">
    <property type="entry name" value="Cupin"/>
    <property type="match status" value="1"/>
</dbReference>
<evidence type="ECO:0000256" key="1">
    <source>
        <dbReference type="SAM" id="MobiDB-lite"/>
    </source>
</evidence>
<reference evidence="2" key="1">
    <citation type="submission" date="2023-03" db="EMBL/GenBank/DDBJ databases">
        <title>Massive genome expansion in bonnet fungi (Mycena s.s.) driven by repeated elements and novel gene families across ecological guilds.</title>
        <authorList>
            <consortium name="Lawrence Berkeley National Laboratory"/>
            <person name="Harder C.B."/>
            <person name="Miyauchi S."/>
            <person name="Viragh M."/>
            <person name="Kuo A."/>
            <person name="Thoen E."/>
            <person name="Andreopoulos B."/>
            <person name="Lu D."/>
            <person name="Skrede I."/>
            <person name="Drula E."/>
            <person name="Henrissat B."/>
            <person name="Morin E."/>
            <person name="Kohler A."/>
            <person name="Barry K."/>
            <person name="LaButti K."/>
            <person name="Morin E."/>
            <person name="Salamov A."/>
            <person name="Lipzen A."/>
            <person name="Mereny Z."/>
            <person name="Hegedus B."/>
            <person name="Baldrian P."/>
            <person name="Stursova M."/>
            <person name="Weitz H."/>
            <person name="Taylor A."/>
            <person name="Grigoriev I.V."/>
            <person name="Nagy L.G."/>
            <person name="Martin F."/>
            <person name="Kauserud H."/>
        </authorList>
    </citation>
    <scope>NUCLEOTIDE SEQUENCE</scope>
    <source>
        <strain evidence="2">CBHHK173m</strain>
    </source>
</reference>
<feature type="compositionally biased region" description="Low complexity" evidence="1">
    <location>
        <begin position="328"/>
        <end position="340"/>
    </location>
</feature>
<gene>
    <name evidence="2" type="ORF">B0H15DRAFT_807826</name>
</gene>
<comment type="caution">
    <text evidence="2">The sequence shown here is derived from an EMBL/GenBank/DDBJ whole genome shotgun (WGS) entry which is preliminary data.</text>
</comment>
<evidence type="ECO:0000313" key="2">
    <source>
        <dbReference type="EMBL" id="KAJ7063760.1"/>
    </source>
</evidence>
<feature type="compositionally biased region" description="Polar residues" evidence="1">
    <location>
        <begin position="422"/>
        <end position="432"/>
    </location>
</feature>
<dbReference type="AlphaFoldDB" id="A0AAD6TNI0"/>
<accession>A0AAD6TNI0</accession>
<name>A0AAD6TNI0_9AGAR</name>
<dbReference type="Proteomes" id="UP001222325">
    <property type="component" value="Unassembled WGS sequence"/>
</dbReference>
<keyword evidence="3" id="KW-1185">Reference proteome</keyword>
<proteinExistence type="predicted"/>
<sequence length="874" mass="95665">MSPEIIITQQSSSRQVAQSPPVETHLIHGQTYFAAGNEHRVTDGHPLADIERAIIRSVVNIALNVTGPEAAYDVIFADPLIVGCSLTPETANALGFSSPSFRAQPVDHSIAAYLEELEAAPPLYAMEDSPGPSDADHTQGEPKEDIPGPSDADHSQGEPKEDIPGPSDADHTQGEPKEDVPGPSDADHTQGEPMEDIPGPSDADHTQGEPDRPRLVIRVPPASRRISVPDADQTMGEPTHESVDPAANPDNDPDRMMEDDGAPAKPLMDFQPSFSPPTNHPPHDKDQGQRPDPGNEPNRGSDDDDQSQRGDPKKDGHPEPNEREFWLTPSTTDAAPPAAGTEKKPDGDPQPILSRLRPRNTQPPVAGTPSAAAPHSTPRRRPRKAAPADEAEDDDAEGPEEEEQALAPATSVKRASHLRQKTAAQQQTSKITMHSPAYETSINSYHCSWIRRAQFSLVLRSSCIADPAFYSQLNKNPVRLHALAPDPSGEPIRKDYDWFTFRSRPQDKPTILAMLATQILDSNGTPLHMLPSASDPNPKLVASETQSLLYTVSYSVWVATPPEVQYEIHRNRCVLIYGCPHEPVPEFDIQTLAQFGDPDTFAEIQDPGMPLGPDEHDITRIGKLRDLVNREARDGNAVLNCLACPLPHKSIPIPPGYQNFATHEIAFQHTQQLGRPSPQMPWADLRWAILARQGAKSDAHQDVLPTWMTVLLGYKIIAIAVRKDPSSSHGDFSSRHGFHKWLPGGPNTHLFRWEFFLLGPGMTFVIRAGTLHWVISITDCIAWGTPWATAAPRSSTECVVHMAIGMHCYLSEWEKNYQAAPGFSSKVFAPAFMRCLQGYEHLSRAGNLDGFDPLADSELGGTFHTARCHGRVSV</sequence>
<feature type="compositionally biased region" description="Basic and acidic residues" evidence="1">
    <location>
        <begin position="134"/>
        <end position="190"/>
    </location>
</feature>
<feature type="compositionally biased region" description="Acidic residues" evidence="1">
    <location>
        <begin position="389"/>
        <end position="404"/>
    </location>
</feature>
<protein>
    <recommendedName>
        <fullName evidence="4">JmjC domain-containing protein</fullName>
    </recommendedName>
</protein>
<dbReference type="EMBL" id="JARJCN010000206">
    <property type="protein sequence ID" value="KAJ7063760.1"/>
    <property type="molecule type" value="Genomic_DNA"/>
</dbReference>
<evidence type="ECO:0000313" key="3">
    <source>
        <dbReference type="Proteomes" id="UP001222325"/>
    </source>
</evidence>